<evidence type="ECO:0000313" key="2">
    <source>
        <dbReference type="EMBL" id="KAG7530895.1"/>
    </source>
</evidence>
<keyword evidence="3" id="KW-1185">Reference proteome</keyword>
<reference evidence="2" key="1">
    <citation type="submission" date="2020-04" db="EMBL/GenBank/DDBJ databases">
        <title>Analysis of mating type loci in Filobasidium floriforme.</title>
        <authorList>
            <person name="Nowrousian M."/>
        </authorList>
    </citation>
    <scope>NUCLEOTIDE SEQUENCE</scope>
    <source>
        <strain evidence="2">CBS 6242</strain>
    </source>
</reference>
<feature type="compositionally biased region" description="Basic and acidic residues" evidence="1">
    <location>
        <begin position="196"/>
        <end position="211"/>
    </location>
</feature>
<feature type="compositionally biased region" description="Low complexity" evidence="1">
    <location>
        <begin position="180"/>
        <end position="195"/>
    </location>
</feature>
<proteinExistence type="predicted"/>
<name>A0A8K0JJT2_9TREE</name>
<evidence type="ECO:0000313" key="3">
    <source>
        <dbReference type="Proteomes" id="UP000812966"/>
    </source>
</evidence>
<dbReference type="EMBL" id="JABELV010000105">
    <property type="protein sequence ID" value="KAG7530895.1"/>
    <property type="molecule type" value="Genomic_DNA"/>
</dbReference>
<organism evidence="2 3">
    <name type="scientific">Filobasidium floriforme</name>
    <dbReference type="NCBI Taxonomy" id="5210"/>
    <lineage>
        <taxon>Eukaryota</taxon>
        <taxon>Fungi</taxon>
        <taxon>Dikarya</taxon>
        <taxon>Basidiomycota</taxon>
        <taxon>Agaricomycotina</taxon>
        <taxon>Tremellomycetes</taxon>
        <taxon>Filobasidiales</taxon>
        <taxon>Filobasidiaceae</taxon>
        <taxon>Filobasidium</taxon>
    </lineage>
</organism>
<comment type="caution">
    <text evidence="2">The sequence shown here is derived from an EMBL/GenBank/DDBJ whole genome shotgun (WGS) entry which is preliminary data.</text>
</comment>
<feature type="region of interest" description="Disordered" evidence="1">
    <location>
        <begin position="74"/>
        <end position="225"/>
    </location>
</feature>
<dbReference type="Proteomes" id="UP000812966">
    <property type="component" value="Unassembled WGS sequence"/>
</dbReference>
<dbReference type="AlphaFoldDB" id="A0A8K0JJT2"/>
<gene>
    <name evidence="2" type="ORF">FFLO_04718</name>
</gene>
<sequence length="243" mass="25220">MFRTALRTSAGAAFRQQAVAHRYASSSSHKAPAGDATWAMGSAAVFGSITAYLLMSGGKPAEAAVHSTSNMKIADSTEKNVTPEDAPTLTNTSAESVHKGSGRAIKSIEGEKTDESSDDNEDKEESSAPAPSAEETSEPAEGRKAEDIPESEISGKAAQASMKLAESVNVPKAAMGNQTEDSSSSDSGSGSSSSEEGGKMEAADEGRKAEDIPASEIENSLHQAEVSHESAWNAFDMETHSFS</sequence>
<evidence type="ECO:0000256" key="1">
    <source>
        <dbReference type="SAM" id="MobiDB-lite"/>
    </source>
</evidence>
<accession>A0A8K0JJT2</accession>
<feature type="compositionally biased region" description="Basic and acidic residues" evidence="1">
    <location>
        <begin position="106"/>
        <end position="115"/>
    </location>
</feature>
<protein>
    <submittedName>
        <fullName evidence="2">Uncharacterized protein</fullName>
    </submittedName>
</protein>